<proteinExistence type="predicted"/>
<evidence type="ECO:0000256" key="2">
    <source>
        <dbReference type="ARBA" id="ARBA00022617"/>
    </source>
</evidence>
<name>A0A368MYT9_9FLAO</name>
<feature type="region of interest" description="Disordered" evidence="7">
    <location>
        <begin position="118"/>
        <end position="139"/>
    </location>
</feature>
<dbReference type="RefSeq" id="WP_114303763.1">
    <property type="nucleotide sequence ID" value="NZ_QPIE01000004.1"/>
</dbReference>
<evidence type="ECO:0000256" key="7">
    <source>
        <dbReference type="SAM" id="MobiDB-lite"/>
    </source>
</evidence>
<dbReference type="PANTHER" id="PTHR37823">
    <property type="entry name" value="CYTOCHROME C-553-LIKE"/>
    <property type="match status" value="1"/>
</dbReference>
<keyword evidence="1" id="KW-0813">Transport</keyword>
<keyword evidence="8" id="KW-0472">Membrane</keyword>
<evidence type="ECO:0000259" key="9">
    <source>
        <dbReference type="PROSITE" id="PS51007"/>
    </source>
</evidence>
<keyword evidence="8" id="KW-1133">Transmembrane helix</keyword>
<keyword evidence="4" id="KW-0249">Electron transport</keyword>
<dbReference type="EMBL" id="QPIE01000004">
    <property type="protein sequence ID" value="RCU43176.1"/>
    <property type="molecule type" value="Genomic_DNA"/>
</dbReference>
<evidence type="ECO:0000256" key="1">
    <source>
        <dbReference type="ARBA" id="ARBA00022448"/>
    </source>
</evidence>
<protein>
    <submittedName>
        <fullName evidence="10">Cytochrome c</fullName>
    </submittedName>
</protein>
<comment type="caution">
    <text evidence="10">The sequence shown here is derived from an EMBL/GenBank/DDBJ whole genome shotgun (WGS) entry which is preliminary data.</text>
</comment>
<evidence type="ECO:0000313" key="10">
    <source>
        <dbReference type="EMBL" id="RCU43176.1"/>
    </source>
</evidence>
<dbReference type="PROSITE" id="PS51007">
    <property type="entry name" value="CYTC"/>
    <property type="match status" value="1"/>
</dbReference>
<feature type="domain" description="Cytochrome c" evidence="9">
    <location>
        <begin position="37"/>
        <end position="112"/>
    </location>
</feature>
<dbReference type="AlphaFoldDB" id="A0A368MYT9"/>
<evidence type="ECO:0000256" key="3">
    <source>
        <dbReference type="ARBA" id="ARBA00022723"/>
    </source>
</evidence>
<keyword evidence="8" id="KW-0812">Transmembrane</keyword>
<dbReference type="GO" id="GO:0046872">
    <property type="term" value="F:metal ion binding"/>
    <property type="evidence" value="ECO:0007669"/>
    <property type="project" value="UniProtKB-KW"/>
</dbReference>
<evidence type="ECO:0000256" key="4">
    <source>
        <dbReference type="ARBA" id="ARBA00022982"/>
    </source>
</evidence>
<gene>
    <name evidence="10" type="ORF">DQ356_07045</name>
</gene>
<evidence type="ECO:0000256" key="8">
    <source>
        <dbReference type="SAM" id="Phobius"/>
    </source>
</evidence>
<keyword evidence="2 6" id="KW-0349">Heme</keyword>
<organism evidence="10 11">
    <name type="scientific">Chryseobacterium lacus</name>
    <dbReference type="NCBI Taxonomy" id="2058346"/>
    <lineage>
        <taxon>Bacteria</taxon>
        <taxon>Pseudomonadati</taxon>
        <taxon>Bacteroidota</taxon>
        <taxon>Flavobacteriia</taxon>
        <taxon>Flavobacteriales</taxon>
        <taxon>Weeksellaceae</taxon>
        <taxon>Chryseobacterium group</taxon>
        <taxon>Chryseobacterium</taxon>
    </lineage>
</organism>
<reference evidence="10 11" key="1">
    <citation type="submission" date="2018-07" db="EMBL/GenBank/DDBJ databases">
        <title>Chryseobacterium lacus sp. nov., isolated from lake water.</title>
        <authorList>
            <person name="Li C.-M."/>
        </authorList>
    </citation>
    <scope>NUCLEOTIDE SEQUENCE [LARGE SCALE GENOMIC DNA]</scope>
    <source>
        <strain evidence="10 11">YLOS41</strain>
    </source>
</reference>
<dbReference type="Pfam" id="PF13442">
    <property type="entry name" value="Cytochrome_CBB3"/>
    <property type="match status" value="1"/>
</dbReference>
<dbReference type="GO" id="GO:0009055">
    <property type="term" value="F:electron transfer activity"/>
    <property type="evidence" value="ECO:0007669"/>
    <property type="project" value="InterPro"/>
</dbReference>
<dbReference type="InterPro" id="IPR051811">
    <property type="entry name" value="Cytochrome_c550/c551-like"/>
</dbReference>
<keyword evidence="11" id="KW-1185">Reference proteome</keyword>
<dbReference type="Gene3D" id="1.10.760.10">
    <property type="entry name" value="Cytochrome c-like domain"/>
    <property type="match status" value="1"/>
</dbReference>
<evidence type="ECO:0000313" key="11">
    <source>
        <dbReference type="Proteomes" id="UP000252172"/>
    </source>
</evidence>
<dbReference type="Proteomes" id="UP000252172">
    <property type="component" value="Unassembled WGS sequence"/>
</dbReference>
<keyword evidence="3 6" id="KW-0479">Metal-binding</keyword>
<dbReference type="GO" id="GO:0020037">
    <property type="term" value="F:heme binding"/>
    <property type="evidence" value="ECO:0007669"/>
    <property type="project" value="InterPro"/>
</dbReference>
<dbReference type="PANTHER" id="PTHR37823:SF1">
    <property type="entry name" value="CYTOCHROME C-553-LIKE"/>
    <property type="match status" value="1"/>
</dbReference>
<evidence type="ECO:0000256" key="6">
    <source>
        <dbReference type="PROSITE-ProRule" id="PRU00433"/>
    </source>
</evidence>
<dbReference type="OrthoDB" id="9809720at2"/>
<dbReference type="SUPFAM" id="SSF46626">
    <property type="entry name" value="Cytochrome c"/>
    <property type="match status" value="1"/>
</dbReference>
<dbReference type="InterPro" id="IPR009056">
    <property type="entry name" value="Cyt_c-like_dom"/>
</dbReference>
<evidence type="ECO:0000256" key="5">
    <source>
        <dbReference type="ARBA" id="ARBA00023004"/>
    </source>
</evidence>
<keyword evidence="5 6" id="KW-0408">Iron</keyword>
<accession>A0A368MYT9</accession>
<sequence>MNHYNKIGILISLAILFSVYTVILYSKNSEYPAVSGTSTDRGKRIWQEKNCIACHQIYGLGGYLGPDLTNTYSEKGKDYIMAFLKSGTQVMPDFNLSQNEINDLTEYLKSIDASGTGRPGKLKINDDGTIEQPEKIPGR</sequence>
<dbReference type="InterPro" id="IPR036909">
    <property type="entry name" value="Cyt_c-like_dom_sf"/>
</dbReference>
<feature type="transmembrane region" description="Helical" evidence="8">
    <location>
        <begin position="7"/>
        <end position="25"/>
    </location>
</feature>